<protein>
    <submittedName>
        <fullName evidence="3">Uncharacterized protein</fullName>
    </submittedName>
</protein>
<name>A8SB82_9FIRM</name>
<feature type="chain" id="PRO_5002729112" evidence="2">
    <location>
        <begin position="21"/>
        <end position="60"/>
    </location>
</feature>
<comment type="caution">
    <text evidence="3">The sequence shown here is derived from an EMBL/GenBank/DDBJ whole genome shotgun (WGS) entry which is preliminary data.</text>
</comment>
<evidence type="ECO:0000256" key="1">
    <source>
        <dbReference type="SAM" id="MobiDB-lite"/>
    </source>
</evidence>
<organism evidence="3 4">
    <name type="scientific">Faecalibacterium prausnitzii M21/2</name>
    <dbReference type="NCBI Taxonomy" id="411485"/>
    <lineage>
        <taxon>Bacteria</taxon>
        <taxon>Bacillati</taxon>
        <taxon>Bacillota</taxon>
        <taxon>Clostridia</taxon>
        <taxon>Eubacteriales</taxon>
        <taxon>Oscillospiraceae</taxon>
        <taxon>Faecalibacterium</taxon>
    </lineage>
</organism>
<reference evidence="3 4" key="2">
    <citation type="submission" date="2007-09" db="EMBL/GenBank/DDBJ databases">
        <authorList>
            <person name="Fulton L."/>
            <person name="Clifton S."/>
            <person name="Fulton B."/>
            <person name="Xu J."/>
            <person name="Minx P."/>
            <person name="Pepin K.H."/>
            <person name="Johnson M."/>
            <person name="Thiruvilangam P."/>
            <person name="Bhonagiri V."/>
            <person name="Nash W.E."/>
            <person name="Mardis E.R."/>
            <person name="Wilson R.K."/>
        </authorList>
    </citation>
    <scope>NUCLEOTIDE SEQUENCE [LARGE SCALE GENOMIC DNA]</scope>
    <source>
        <strain evidence="3 4">M21/2</strain>
    </source>
</reference>
<feature type="signal peptide" evidence="2">
    <location>
        <begin position="1"/>
        <end position="20"/>
    </location>
</feature>
<dbReference type="HOGENOM" id="CLU_2934678_0_0_9"/>
<evidence type="ECO:0000313" key="4">
    <source>
        <dbReference type="Proteomes" id="UP000005945"/>
    </source>
</evidence>
<feature type="region of interest" description="Disordered" evidence="1">
    <location>
        <begin position="37"/>
        <end position="60"/>
    </location>
</feature>
<dbReference type="AlphaFoldDB" id="A8SB82"/>
<dbReference type="GeneID" id="75068370"/>
<evidence type="ECO:0000256" key="2">
    <source>
        <dbReference type="SAM" id="SignalP"/>
    </source>
</evidence>
<sequence>MDWFCGFLTGCIMGGVLALAASPTGSKAPVDMYKKDWDPAQHPLEAEGEALDPQQEGGKV</sequence>
<dbReference type="EMBL" id="ABED02000025">
    <property type="protein sequence ID" value="EDP21770.1"/>
    <property type="molecule type" value="Genomic_DNA"/>
</dbReference>
<evidence type="ECO:0000313" key="3">
    <source>
        <dbReference type="EMBL" id="EDP21770.1"/>
    </source>
</evidence>
<proteinExistence type="predicted"/>
<keyword evidence="2" id="KW-0732">Signal</keyword>
<gene>
    <name evidence="3" type="ORF">FAEPRAM212_01592</name>
</gene>
<dbReference type="Proteomes" id="UP000005945">
    <property type="component" value="Unassembled WGS sequence"/>
</dbReference>
<dbReference type="RefSeq" id="WP_005923793.1">
    <property type="nucleotide sequence ID" value="NZ_DS483500.1"/>
</dbReference>
<accession>A8SB82</accession>
<reference evidence="3 4" key="1">
    <citation type="submission" date="2007-09" db="EMBL/GenBank/DDBJ databases">
        <title>Draft genome sequence of Faecalibacterium prausnitzii M21/2.</title>
        <authorList>
            <person name="Sudarsanam P."/>
            <person name="Ley R."/>
            <person name="Guruge J."/>
            <person name="Turnbaugh P.J."/>
            <person name="Mahowald M."/>
            <person name="Liep D."/>
            <person name="Gordon J."/>
        </authorList>
    </citation>
    <scope>NUCLEOTIDE SEQUENCE [LARGE SCALE GENOMIC DNA]</scope>
    <source>
        <strain evidence="3 4">M21/2</strain>
    </source>
</reference>